<dbReference type="PANTHER" id="PTHR43304:SF1">
    <property type="entry name" value="PAC DOMAIN-CONTAINING PROTEIN"/>
    <property type="match status" value="1"/>
</dbReference>
<dbReference type="InterPro" id="IPR013655">
    <property type="entry name" value="PAS_fold_3"/>
</dbReference>
<evidence type="ECO:0000259" key="6">
    <source>
        <dbReference type="PROSITE" id="PS50109"/>
    </source>
</evidence>
<dbReference type="InterPro" id="IPR052162">
    <property type="entry name" value="Sensor_kinase/Photoreceptor"/>
</dbReference>
<dbReference type="InterPro" id="IPR036890">
    <property type="entry name" value="HATPase_C_sf"/>
</dbReference>
<dbReference type="InterPro" id="IPR035965">
    <property type="entry name" value="PAS-like_dom_sf"/>
</dbReference>
<dbReference type="Gene3D" id="3.30.565.10">
    <property type="entry name" value="Histidine kinase-like ATPase, C-terminal domain"/>
    <property type="match status" value="1"/>
</dbReference>
<dbReference type="Gene3D" id="3.30.450.20">
    <property type="entry name" value="PAS domain"/>
    <property type="match status" value="2"/>
</dbReference>
<dbReference type="InterPro" id="IPR004358">
    <property type="entry name" value="Sig_transdc_His_kin-like_C"/>
</dbReference>
<dbReference type="SUPFAM" id="SSF47384">
    <property type="entry name" value="Homodimeric domain of signal transducing histidine kinase"/>
    <property type="match status" value="1"/>
</dbReference>
<evidence type="ECO:0000256" key="5">
    <source>
        <dbReference type="ARBA" id="ARBA00022777"/>
    </source>
</evidence>
<dbReference type="InterPro" id="IPR000014">
    <property type="entry name" value="PAS"/>
</dbReference>
<reference evidence="7" key="1">
    <citation type="submission" date="2023-07" db="EMBL/GenBank/DDBJ databases">
        <title>The genome sequence of Rhodocytophaga aerolata KACC 12507.</title>
        <authorList>
            <person name="Zhang X."/>
        </authorList>
    </citation>
    <scope>NUCLEOTIDE SEQUENCE</scope>
    <source>
        <strain evidence="7">KACC 12507</strain>
    </source>
</reference>
<dbReference type="EC" id="2.7.13.3" evidence="2"/>
<dbReference type="Gene3D" id="2.10.70.100">
    <property type="match status" value="1"/>
</dbReference>
<dbReference type="InterPro" id="IPR003661">
    <property type="entry name" value="HisK_dim/P_dom"/>
</dbReference>
<dbReference type="EMBL" id="JAUKPO010000001">
    <property type="protein sequence ID" value="MDO1444684.1"/>
    <property type="molecule type" value="Genomic_DNA"/>
</dbReference>
<comment type="catalytic activity">
    <reaction evidence="1">
        <text>ATP + protein L-histidine = ADP + protein N-phospho-L-histidine.</text>
        <dbReference type="EC" id="2.7.13.3"/>
    </reaction>
</comment>
<dbReference type="Pfam" id="PF02518">
    <property type="entry name" value="HATPase_c"/>
    <property type="match status" value="1"/>
</dbReference>
<evidence type="ECO:0000256" key="2">
    <source>
        <dbReference type="ARBA" id="ARBA00012438"/>
    </source>
</evidence>
<dbReference type="Gene3D" id="1.10.287.130">
    <property type="match status" value="1"/>
</dbReference>
<comment type="caution">
    <text evidence="7">The sequence shown here is derived from an EMBL/GenBank/DDBJ whole genome shotgun (WGS) entry which is preliminary data.</text>
</comment>
<dbReference type="Pfam" id="PF08447">
    <property type="entry name" value="PAS_3"/>
    <property type="match status" value="1"/>
</dbReference>
<dbReference type="PANTHER" id="PTHR43304">
    <property type="entry name" value="PHYTOCHROME-LIKE PROTEIN CPH1"/>
    <property type="match status" value="1"/>
</dbReference>
<dbReference type="SMART" id="SM00387">
    <property type="entry name" value="HATPase_c"/>
    <property type="match status" value="1"/>
</dbReference>
<dbReference type="RefSeq" id="WP_302035488.1">
    <property type="nucleotide sequence ID" value="NZ_JAUKPO010000001.1"/>
</dbReference>
<dbReference type="InterPro" id="IPR003594">
    <property type="entry name" value="HATPase_dom"/>
</dbReference>
<dbReference type="SUPFAM" id="SSF55785">
    <property type="entry name" value="PYP-like sensor domain (PAS domain)"/>
    <property type="match status" value="2"/>
</dbReference>
<sequence>MLANNSPKELMQGILDASLTAIVVLKALRNQENKIVDFTWQLFNQRAIDIYPSLNGVIEVGKRVSELFPSIFGNENFQRWVYTTQTGEPYQIEYHYSQDGFNNWFRERGVRFGDGLIISSDDITEQKEKEATLLRSGALLLESQQIAQIGTFQLNEQGEIYWTEQMYQIFEIDPSVKLTTTLIDNLIHEEDRERFLDNVNKVFSSEQSHTVEYKLCLPNGKLKHIWSRAKMVNGKFTGTAMDITERKELELTNTRLAHRNVDLDSFVFTASHDLRAPINHIESLLNFLQEEIKGQQEGVALYMELLHKSIVDLQTTLQDLTTVTEIHSGEKAEHINLVDVIEEVKVAHHKLIQETNASIQVGLGVAFLPIPKRHAKSLVYNLFSNALKFRSKDRPLIIRICSNLKQNKIHLSFSDNGIGIKKEDQDKVFMIFKRFNPEIAGRGVGMYLVKRIIDLNEGEIYLESQENAGTTFHIEFPVSE</sequence>
<keyword evidence="7" id="KW-0547">Nucleotide-binding</keyword>
<evidence type="ECO:0000256" key="4">
    <source>
        <dbReference type="ARBA" id="ARBA00022679"/>
    </source>
</evidence>
<name>A0ABT8QZW2_9BACT</name>
<evidence type="ECO:0000256" key="3">
    <source>
        <dbReference type="ARBA" id="ARBA00022553"/>
    </source>
</evidence>
<dbReference type="CDD" id="cd00130">
    <property type="entry name" value="PAS"/>
    <property type="match status" value="1"/>
</dbReference>
<dbReference type="PRINTS" id="PR00344">
    <property type="entry name" value="BCTRLSENSOR"/>
</dbReference>
<dbReference type="CDD" id="cd00082">
    <property type="entry name" value="HisKA"/>
    <property type="match status" value="1"/>
</dbReference>
<protein>
    <recommendedName>
        <fullName evidence="2">histidine kinase</fullName>
        <ecNumber evidence="2">2.7.13.3</ecNumber>
    </recommendedName>
</protein>
<accession>A0ABT8QZW2</accession>
<gene>
    <name evidence="7" type="ORF">Q0590_00400</name>
</gene>
<proteinExistence type="predicted"/>
<evidence type="ECO:0000313" key="8">
    <source>
        <dbReference type="Proteomes" id="UP001168528"/>
    </source>
</evidence>
<dbReference type="PROSITE" id="PS50109">
    <property type="entry name" value="HIS_KIN"/>
    <property type="match status" value="1"/>
</dbReference>
<dbReference type="SUPFAM" id="SSF55874">
    <property type="entry name" value="ATPase domain of HSP90 chaperone/DNA topoisomerase II/histidine kinase"/>
    <property type="match status" value="1"/>
</dbReference>
<keyword evidence="4" id="KW-0808">Transferase</keyword>
<dbReference type="InterPro" id="IPR005467">
    <property type="entry name" value="His_kinase_dom"/>
</dbReference>
<feature type="domain" description="Histidine kinase" evidence="6">
    <location>
        <begin position="269"/>
        <end position="480"/>
    </location>
</feature>
<keyword evidence="8" id="KW-1185">Reference proteome</keyword>
<dbReference type="Proteomes" id="UP001168528">
    <property type="component" value="Unassembled WGS sequence"/>
</dbReference>
<keyword evidence="3" id="KW-0597">Phosphoprotein</keyword>
<evidence type="ECO:0000256" key="1">
    <source>
        <dbReference type="ARBA" id="ARBA00000085"/>
    </source>
</evidence>
<keyword evidence="5" id="KW-0418">Kinase</keyword>
<evidence type="ECO:0000313" key="7">
    <source>
        <dbReference type="EMBL" id="MDO1444684.1"/>
    </source>
</evidence>
<dbReference type="GO" id="GO:0005524">
    <property type="term" value="F:ATP binding"/>
    <property type="evidence" value="ECO:0007669"/>
    <property type="project" value="UniProtKB-KW"/>
</dbReference>
<keyword evidence="7" id="KW-0067">ATP-binding</keyword>
<organism evidence="7 8">
    <name type="scientific">Rhodocytophaga aerolata</name>
    <dbReference type="NCBI Taxonomy" id="455078"/>
    <lineage>
        <taxon>Bacteria</taxon>
        <taxon>Pseudomonadati</taxon>
        <taxon>Bacteroidota</taxon>
        <taxon>Cytophagia</taxon>
        <taxon>Cytophagales</taxon>
        <taxon>Rhodocytophagaceae</taxon>
        <taxon>Rhodocytophaga</taxon>
    </lineage>
</organism>
<dbReference type="InterPro" id="IPR036097">
    <property type="entry name" value="HisK_dim/P_sf"/>
</dbReference>